<evidence type="ECO:0000313" key="3">
    <source>
        <dbReference type="Proteomes" id="UP000295525"/>
    </source>
</evidence>
<proteinExistence type="predicted"/>
<evidence type="ECO:0000256" key="1">
    <source>
        <dbReference type="SAM" id="Phobius"/>
    </source>
</evidence>
<dbReference type="EMBL" id="SMAJ01000008">
    <property type="protein sequence ID" value="TCT06367.1"/>
    <property type="molecule type" value="Genomic_DNA"/>
</dbReference>
<keyword evidence="1" id="KW-1133">Transmembrane helix</keyword>
<dbReference type="Proteomes" id="UP000295525">
    <property type="component" value="Unassembled WGS sequence"/>
</dbReference>
<protein>
    <recommendedName>
        <fullName evidence="4">DUF2489 domain-containing protein</fullName>
    </recommendedName>
</protein>
<dbReference type="RefSeq" id="WP_132582922.1">
    <property type="nucleotide sequence ID" value="NZ_SMAJ01000008.1"/>
</dbReference>
<feature type="transmembrane region" description="Helical" evidence="1">
    <location>
        <begin position="6"/>
        <end position="27"/>
    </location>
</feature>
<reference evidence="2 3" key="1">
    <citation type="submission" date="2019-03" db="EMBL/GenBank/DDBJ databases">
        <title>Genomic Encyclopedia of Type Strains, Phase IV (KMG-IV): sequencing the most valuable type-strain genomes for metagenomic binning, comparative biology and taxonomic classification.</title>
        <authorList>
            <person name="Goeker M."/>
        </authorList>
    </citation>
    <scope>NUCLEOTIDE SEQUENCE [LARGE SCALE GENOMIC DNA]</scope>
    <source>
        <strain evidence="2 3">DSM 24591</strain>
    </source>
</reference>
<name>A0A4R3M4P9_9BURK</name>
<keyword evidence="1" id="KW-0812">Transmembrane</keyword>
<keyword evidence="3" id="KW-1185">Reference proteome</keyword>
<evidence type="ECO:0000313" key="2">
    <source>
        <dbReference type="EMBL" id="TCT06367.1"/>
    </source>
</evidence>
<dbReference type="AlphaFoldDB" id="A0A4R3M4P9"/>
<gene>
    <name evidence="2" type="ORF">EDC26_108103</name>
</gene>
<accession>A0A4R3M4P9</accession>
<keyword evidence="1" id="KW-0472">Membrane</keyword>
<organism evidence="2 3">
    <name type="scientific">Paralcaligenes ureilyticus</name>
    <dbReference type="NCBI Taxonomy" id="627131"/>
    <lineage>
        <taxon>Bacteria</taxon>
        <taxon>Pseudomonadati</taxon>
        <taxon>Pseudomonadota</taxon>
        <taxon>Betaproteobacteria</taxon>
        <taxon>Burkholderiales</taxon>
        <taxon>Alcaligenaceae</taxon>
        <taxon>Paralcaligenes</taxon>
    </lineage>
</organism>
<comment type="caution">
    <text evidence="2">The sequence shown here is derived from an EMBL/GenBank/DDBJ whole genome shotgun (WGS) entry which is preliminary data.</text>
</comment>
<evidence type="ECO:0008006" key="4">
    <source>
        <dbReference type="Google" id="ProtNLM"/>
    </source>
</evidence>
<sequence length="168" mass="19007">MKDYVAVVAAIIAGIFAVVSAFIAWRLKNSSDDRARKVSLEKERRDEIKGLYENTFVLFEQAIRQVQHREQFTLAREFSQTNAKIHLLAPQEITDRYLKVACLLEDWSQLHAKASPRQLDLNGQTVTLIQSPDSTAAFKEPARAAYESLITELRSLTKAMREGLIADA</sequence>